<protein>
    <submittedName>
        <fullName evidence="1">Gp205</fullName>
    </submittedName>
</protein>
<dbReference type="AlphaFoldDB" id="D6PKE7"/>
<dbReference type="SUPFAM" id="SSF103084">
    <property type="entry name" value="Holliday junction resolvase RusA"/>
    <property type="match status" value="1"/>
</dbReference>
<dbReference type="GO" id="GO:0006281">
    <property type="term" value="P:DNA repair"/>
    <property type="evidence" value="ECO:0007669"/>
    <property type="project" value="InterPro"/>
</dbReference>
<evidence type="ECO:0000313" key="1">
    <source>
        <dbReference type="EMBL" id="ADD96198.1"/>
    </source>
</evidence>
<dbReference type="GO" id="GO:0006310">
    <property type="term" value="P:DNA recombination"/>
    <property type="evidence" value="ECO:0007669"/>
    <property type="project" value="InterPro"/>
</dbReference>
<name>D6PKE7_9ZZZZ</name>
<dbReference type="Pfam" id="PF05866">
    <property type="entry name" value="RusA"/>
    <property type="match status" value="1"/>
</dbReference>
<sequence>MKSIENSPNSVTFAVLGTPVPQGSMKAYGSRVVANNAESLASWRSDVAAAAHRHKPEDWDIHAAVSLRCEFVFPRPLTDYGTGRNAGKLKPSAPQHHTKMPDLDKLCRGVADSIGDAVARVLLKNDSQIVSIYATKRYQTDDFLGAIITVTALS</sequence>
<proteinExistence type="predicted"/>
<reference evidence="1" key="1">
    <citation type="journal article" date="2010" name="ISME J.">
        <title>Metagenome of the Mediterranean deep chlorophyll maximum studied by direct and fosmid library 454 pyrosequencing.</title>
        <authorList>
            <person name="Ghai R."/>
            <person name="Martin-Cuadrado A.B."/>
            <person name="Molto A.G."/>
            <person name="Heredia I.G."/>
            <person name="Cabrera R."/>
            <person name="Martin J."/>
            <person name="Verdu M."/>
            <person name="Deschamps P."/>
            <person name="Moreira D."/>
            <person name="Lopez-Garcia P."/>
            <person name="Mira A."/>
            <person name="Rodriguez-Valera F."/>
        </authorList>
    </citation>
    <scope>NUCLEOTIDE SEQUENCE</scope>
</reference>
<organism evidence="1">
    <name type="scientific">uncultured organism MedDCM-OCT-S05-C26</name>
    <dbReference type="NCBI Taxonomy" id="743623"/>
    <lineage>
        <taxon>unclassified sequences</taxon>
        <taxon>environmental samples</taxon>
    </lineage>
</organism>
<dbReference type="InterPro" id="IPR036614">
    <property type="entry name" value="RusA-like_sf"/>
</dbReference>
<dbReference type="Gene3D" id="3.30.1330.70">
    <property type="entry name" value="Holliday junction resolvase RusA"/>
    <property type="match status" value="1"/>
</dbReference>
<accession>D6PKE7</accession>
<dbReference type="GO" id="GO:0000287">
    <property type="term" value="F:magnesium ion binding"/>
    <property type="evidence" value="ECO:0007669"/>
    <property type="project" value="InterPro"/>
</dbReference>
<dbReference type="InterPro" id="IPR008822">
    <property type="entry name" value="Endonuclease_RusA-like"/>
</dbReference>
<dbReference type="EMBL" id="GU943124">
    <property type="protein sequence ID" value="ADD96198.1"/>
    <property type="molecule type" value="Genomic_DNA"/>
</dbReference>